<name>A0A495J6J9_9SPHI</name>
<protein>
    <submittedName>
        <fullName evidence="3">Patatin-like phospholipase</fullName>
    </submittedName>
</protein>
<gene>
    <name evidence="3" type="ORF">BDD43_4267</name>
</gene>
<dbReference type="OrthoDB" id="1488362at2"/>
<proteinExistence type="predicted"/>
<dbReference type="Proteomes" id="UP000268007">
    <property type="component" value="Unassembled WGS sequence"/>
</dbReference>
<dbReference type="SUPFAM" id="SSF52151">
    <property type="entry name" value="FabD/lysophospholipase-like"/>
    <property type="match status" value="1"/>
</dbReference>
<sequence length="817" mass="90804">MKKTLKLGFAMGGGVSLGTFSGAALSEAIKQAVLQGGYVDEQNNFQLYERVIVDVFAGASAGSMSLAIMLRGLAYQTPAEIARATTTLENDPAMRFATLTADQQADLIAAQVVQDLQADIWINDINIDVLLGTTPEQQADLTYEAGLLRRGALEDLARKYFPMDQIANGFPNKRILADEVIFGSSLANLTGVRFDSRKGNPLNNPNYAASGDAFTSFCHQEFRVFHLFFNEQSSGNVTPENFPPQWMRYHKGPAQPGYFGDLTKSTAWSRIVATSIACGAFPFAFEPVVLERFKFEFEQWPEKIDQEVSRLATGRTDQISYPFTYMDGGTFNNEPVREAFRMAAFLDSECDPESFDRVIVFVDPSLDNDEMNYRVPIHQRYTVQKPRAFLGGLDGYDLVRKATLDRIIPHLSTLVSMLIDEGKVNENDKIGYIMDLFDKKPQYDALLATLINSAAVTAPLVEAVKVSVKDLIETTKINTLIPQGAITLRGELMRVCYENKAAFSGLKPAIDTFIADAAAVDTTLLKPFLEALYTIFIDLLLNLTGKSKESKIIAVAPVVIKADGTRDTVTLPGGYLSGFAGFMSRTPNYFEADLAKYCAQLLMRDLGMLKANHVLPPYQPWSDAQQKTFSDEYGAKLINLNARIDNLFANAKFIDIFPGIDQVALNTFSKIVKNAVDAIQLYDDPYYSFVFMVPVTEKSFEIDGSGNFSDSGAIKIDGSLFLVTELYYHYRADKMYWAGVHAQDGQIVIERNGFAFLPDRKFCRIDLPAFEMLQKANLMPSPVFTYRQLIDADAGTVLPAKGWTIRPGVRRMDETLL</sequence>
<keyword evidence="4" id="KW-1185">Reference proteome</keyword>
<dbReference type="InterPro" id="IPR016035">
    <property type="entry name" value="Acyl_Trfase/lysoPLipase"/>
</dbReference>
<dbReference type="InterPro" id="IPR002641">
    <property type="entry name" value="PNPLA_dom"/>
</dbReference>
<evidence type="ECO:0000259" key="2">
    <source>
        <dbReference type="Pfam" id="PF01734"/>
    </source>
</evidence>
<evidence type="ECO:0000313" key="3">
    <source>
        <dbReference type="EMBL" id="RKR84048.1"/>
    </source>
</evidence>
<comment type="caution">
    <text evidence="3">The sequence shown here is derived from an EMBL/GenBank/DDBJ whole genome shotgun (WGS) entry which is preliminary data.</text>
</comment>
<keyword evidence="1" id="KW-0443">Lipid metabolism</keyword>
<dbReference type="RefSeq" id="WP_121199473.1">
    <property type="nucleotide sequence ID" value="NZ_RBKU01000001.1"/>
</dbReference>
<feature type="domain" description="PNPLA" evidence="2">
    <location>
        <begin position="10"/>
        <end position="339"/>
    </location>
</feature>
<dbReference type="EMBL" id="RBKU01000001">
    <property type="protein sequence ID" value="RKR84048.1"/>
    <property type="molecule type" value="Genomic_DNA"/>
</dbReference>
<dbReference type="AlphaFoldDB" id="A0A495J6J9"/>
<dbReference type="GO" id="GO:0006629">
    <property type="term" value="P:lipid metabolic process"/>
    <property type="evidence" value="ECO:0007669"/>
    <property type="project" value="UniProtKB-KW"/>
</dbReference>
<evidence type="ECO:0000256" key="1">
    <source>
        <dbReference type="ARBA" id="ARBA00023098"/>
    </source>
</evidence>
<organism evidence="3 4">
    <name type="scientific">Mucilaginibacter gracilis</name>
    <dbReference type="NCBI Taxonomy" id="423350"/>
    <lineage>
        <taxon>Bacteria</taxon>
        <taxon>Pseudomonadati</taxon>
        <taxon>Bacteroidota</taxon>
        <taxon>Sphingobacteriia</taxon>
        <taxon>Sphingobacteriales</taxon>
        <taxon>Sphingobacteriaceae</taxon>
        <taxon>Mucilaginibacter</taxon>
    </lineage>
</organism>
<reference evidence="3 4" key="1">
    <citation type="submission" date="2018-10" db="EMBL/GenBank/DDBJ databases">
        <title>Genomic Encyclopedia of Archaeal and Bacterial Type Strains, Phase II (KMG-II): from individual species to whole genera.</title>
        <authorList>
            <person name="Goeker M."/>
        </authorList>
    </citation>
    <scope>NUCLEOTIDE SEQUENCE [LARGE SCALE GENOMIC DNA]</scope>
    <source>
        <strain evidence="3 4">DSM 18602</strain>
    </source>
</reference>
<dbReference type="Pfam" id="PF01734">
    <property type="entry name" value="Patatin"/>
    <property type="match status" value="1"/>
</dbReference>
<evidence type="ECO:0000313" key="4">
    <source>
        <dbReference type="Proteomes" id="UP000268007"/>
    </source>
</evidence>
<accession>A0A495J6J9</accession>